<proteinExistence type="predicted"/>
<evidence type="ECO:0000313" key="2">
    <source>
        <dbReference type="Proteomes" id="UP000504629"/>
    </source>
</evidence>
<gene>
    <name evidence="3" type="primary">LOC114245197</name>
</gene>
<sequence length="212" mass="24884">MRQYIFVTVILIGVTYVYGGTKPGTFFWKPRIGLDLVVQTTGKTPDARRIQMPNKQNVRAGVVVLIDGYQAGITLISLMAGLSSGFGPDPHLNPISAYYFTNVYRWALRYFSLIPYWAGTHESNFCETTKVWRRRFYYMNQFIPKWLKYIFPFVKNEEWEKEEMEFKRFKKYSESAFGKHFRYPSKVFNDYKSEETQETAEKRDASSSGVDK</sequence>
<protein>
    <submittedName>
        <fullName evidence="3">Uncharacterized protein LOC114245197</fullName>
    </submittedName>
</protein>
<dbReference type="RefSeq" id="XP_028033071.1">
    <property type="nucleotide sequence ID" value="XM_028177270.1"/>
</dbReference>
<name>A0A6J2JTC1_BOMMA</name>
<dbReference type="OrthoDB" id="7429110at2759"/>
<evidence type="ECO:0000256" key="1">
    <source>
        <dbReference type="SAM" id="MobiDB-lite"/>
    </source>
</evidence>
<organism evidence="2 3">
    <name type="scientific">Bombyx mandarina</name>
    <name type="common">Wild silk moth</name>
    <name type="synonym">Wild silkworm</name>
    <dbReference type="NCBI Taxonomy" id="7092"/>
    <lineage>
        <taxon>Eukaryota</taxon>
        <taxon>Metazoa</taxon>
        <taxon>Ecdysozoa</taxon>
        <taxon>Arthropoda</taxon>
        <taxon>Hexapoda</taxon>
        <taxon>Insecta</taxon>
        <taxon>Pterygota</taxon>
        <taxon>Neoptera</taxon>
        <taxon>Endopterygota</taxon>
        <taxon>Lepidoptera</taxon>
        <taxon>Glossata</taxon>
        <taxon>Ditrysia</taxon>
        <taxon>Bombycoidea</taxon>
        <taxon>Bombycidae</taxon>
        <taxon>Bombycinae</taxon>
        <taxon>Bombyx</taxon>
    </lineage>
</organism>
<dbReference type="KEGG" id="bman:114245197"/>
<dbReference type="AlphaFoldDB" id="A0A6J2JTC1"/>
<feature type="region of interest" description="Disordered" evidence="1">
    <location>
        <begin position="193"/>
        <end position="212"/>
    </location>
</feature>
<reference evidence="3" key="1">
    <citation type="submission" date="2025-08" db="UniProtKB">
        <authorList>
            <consortium name="RefSeq"/>
        </authorList>
    </citation>
    <scope>IDENTIFICATION</scope>
    <source>
        <tissue evidence="3">Silk gland</tissue>
    </source>
</reference>
<evidence type="ECO:0000313" key="3">
    <source>
        <dbReference type="RefSeq" id="XP_028033071.1"/>
    </source>
</evidence>
<accession>A0A6J2JTC1</accession>
<dbReference type="Proteomes" id="UP000504629">
    <property type="component" value="Unplaced"/>
</dbReference>
<dbReference type="GeneID" id="114245197"/>
<keyword evidence="2" id="KW-1185">Reference proteome</keyword>